<evidence type="ECO:0000313" key="3">
    <source>
        <dbReference type="Proteomes" id="UP001499951"/>
    </source>
</evidence>
<dbReference type="InterPro" id="IPR007712">
    <property type="entry name" value="RelE/ParE_toxin"/>
</dbReference>
<gene>
    <name evidence="2" type="ORF">GCM10008942_19110</name>
</gene>
<dbReference type="InterPro" id="IPR035093">
    <property type="entry name" value="RelE/ParE_toxin_dom_sf"/>
</dbReference>
<evidence type="ECO:0008006" key="4">
    <source>
        <dbReference type="Google" id="ProtNLM"/>
    </source>
</evidence>
<evidence type="ECO:0000313" key="2">
    <source>
        <dbReference type="EMBL" id="GAA0570481.1"/>
    </source>
</evidence>
<keyword evidence="3" id="KW-1185">Reference proteome</keyword>
<dbReference type="EMBL" id="BAAADD010000004">
    <property type="protein sequence ID" value="GAA0570481.1"/>
    <property type="molecule type" value="Genomic_DNA"/>
</dbReference>
<keyword evidence="1" id="KW-1277">Toxin-antitoxin system</keyword>
<proteinExistence type="predicted"/>
<dbReference type="Gene3D" id="3.30.2310.20">
    <property type="entry name" value="RelE-like"/>
    <property type="match status" value="1"/>
</dbReference>
<protein>
    <recommendedName>
        <fullName evidence="4">Type II toxin-antitoxin system RelE/ParE family toxin</fullName>
    </recommendedName>
</protein>
<accession>A0ABN1ENJ7</accession>
<evidence type="ECO:0000256" key="1">
    <source>
        <dbReference type="ARBA" id="ARBA00022649"/>
    </source>
</evidence>
<reference evidence="2 3" key="1">
    <citation type="journal article" date="2019" name="Int. J. Syst. Evol. Microbiol.">
        <title>The Global Catalogue of Microorganisms (GCM) 10K type strain sequencing project: providing services to taxonomists for standard genome sequencing and annotation.</title>
        <authorList>
            <consortium name="The Broad Institute Genomics Platform"/>
            <consortium name="The Broad Institute Genome Sequencing Center for Infectious Disease"/>
            <person name="Wu L."/>
            <person name="Ma J."/>
        </authorList>
    </citation>
    <scope>NUCLEOTIDE SEQUENCE [LARGE SCALE GENOMIC DNA]</scope>
    <source>
        <strain evidence="2 3">JCM 15089</strain>
    </source>
</reference>
<organism evidence="2 3">
    <name type="scientific">Rhizomicrobium electricum</name>
    <dbReference type="NCBI Taxonomy" id="480070"/>
    <lineage>
        <taxon>Bacteria</taxon>
        <taxon>Pseudomonadati</taxon>
        <taxon>Pseudomonadota</taxon>
        <taxon>Alphaproteobacteria</taxon>
        <taxon>Micropepsales</taxon>
        <taxon>Micropepsaceae</taxon>
        <taxon>Rhizomicrobium</taxon>
    </lineage>
</organism>
<name>A0ABN1ENJ7_9PROT</name>
<dbReference type="RefSeq" id="WP_166929357.1">
    <property type="nucleotide sequence ID" value="NZ_BAAADD010000004.1"/>
</dbReference>
<dbReference type="Pfam" id="PF05016">
    <property type="entry name" value="ParE_toxin"/>
    <property type="match status" value="1"/>
</dbReference>
<comment type="caution">
    <text evidence="2">The sequence shown here is derived from an EMBL/GenBank/DDBJ whole genome shotgun (WGS) entry which is preliminary data.</text>
</comment>
<dbReference type="Proteomes" id="UP001499951">
    <property type="component" value="Unassembled WGS sequence"/>
</dbReference>
<sequence>MKEYQVVFAPNAEQDLDDLYCYIADHSGLARAEDFVGELVQECLELRAFPERGSPRSDIRPNLRTTSYARRVTIAYSVDQGAYTVAILGIFYGGRDFAHLLKGDDPK</sequence>